<proteinExistence type="predicted"/>
<evidence type="ECO:0000313" key="2">
    <source>
        <dbReference type="EMBL" id="AWR94836.1"/>
    </source>
</evidence>
<feature type="transmembrane region" description="Helical" evidence="1">
    <location>
        <begin position="92"/>
        <end position="110"/>
    </location>
</feature>
<keyword evidence="1" id="KW-1133">Transmembrane helix</keyword>
<feature type="transmembrane region" description="Helical" evidence="1">
    <location>
        <begin position="47"/>
        <end position="72"/>
    </location>
</feature>
<gene>
    <name evidence="2" type="ORF">DFR85_09740</name>
</gene>
<evidence type="ECO:0000313" key="3">
    <source>
        <dbReference type="Proteomes" id="UP000248044"/>
    </source>
</evidence>
<name>A0A2U9IFR6_9CREN</name>
<dbReference type="EMBL" id="CP029289">
    <property type="protein sequence ID" value="AWR94836.1"/>
    <property type="molecule type" value="Genomic_DNA"/>
</dbReference>
<dbReference type="Proteomes" id="UP000248044">
    <property type="component" value="Chromosome"/>
</dbReference>
<reference evidence="2 3" key="1">
    <citation type="submission" date="2018-05" db="EMBL/GenBank/DDBJ databases">
        <title>Complete Genome Sequences of Extremely Thermoacidophilic, Metal-Mobilizing Type-Strain Members of the Archaeal Family Sulfolobaceae: Acidianus brierleyi DSM-1651T, Acidianus sulfidivorans DSM-18786T, Metallosphaera hakonensis DSM-7519T, and Metallosphaera prunae DSM-10039T.</title>
        <authorList>
            <person name="Counts J.A."/>
            <person name="Kelly R.M."/>
        </authorList>
    </citation>
    <scope>NUCLEOTIDE SEQUENCE [LARGE SCALE GENOMIC DNA]</scope>
    <source>
        <strain evidence="2 3">DSM 1651</strain>
    </source>
</reference>
<sequence>MPNRNFRSIVLDKYSDYIERTLLSILNSVLAYGLSIFLGLNSQYLYLIIPIVALTSIVIPFIASPVITVLYIVNLIYDKIIDIDTKSINFDFSIYILIEIILAIIVPLLIELKYKSILRIYFNK</sequence>
<dbReference type="AlphaFoldDB" id="A0A2U9IFR6"/>
<protein>
    <submittedName>
        <fullName evidence="2">Uncharacterized protein</fullName>
    </submittedName>
</protein>
<feature type="transmembrane region" description="Helical" evidence="1">
    <location>
        <begin position="20"/>
        <end position="40"/>
    </location>
</feature>
<keyword evidence="1" id="KW-0472">Membrane</keyword>
<organism evidence="2 3">
    <name type="scientific">Acidianus brierleyi</name>
    <dbReference type="NCBI Taxonomy" id="41673"/>
    <lineage>
        <taxon>Archaea</taxon>
        <taxon>Thermoproteota</taxon>
        <taxon>Thermoprotei</taxon>
        <taxon>Sulfolobales</taxon>
        <taxon>Sulfolobaceae</taxon>
        <taxon>Acidianus</taxon>
    </lineage>
</organism>
<keyword evidence="3" id="KW-1185">Reference proteome</keyword>
<evidence type="ECO:0000256" key="1">
    <source>
        <dbReference type="SAM" id="Phobius"/>
    </source>
</evidence>
<accession>A0A2U9IFR6</accession>
<keyword evidence="1" id="KW-0812">Transmembrane</keyword>